<dbReference type="InterPro" id="IPR030903">
    <property type="entry name" value="CDPS"/>
</dbReference>
<keyword evidence="5" id="KW-1185">Reference proteome</keyword>
<dbReference type="EMBL" id="UGOD01000001">
    <property type="protein sequence ID" value="STX50998.1"/>
    <property type="molecule type" value="Genomic_DNA"/>
</dbReference>
<dbReference type="OrthoDB" id="4097697at2"/>
<dbReference type="NCBIfam" id="TIGR04539">
    <property type="entry name" value="tRNA_cyclodipep"/>
    <property type="match status" value="1"/>
</dbReference>
<comment type="similarity">
    <text evidence="1">Belongs to the CDPS family.</text>
</comment>
<dbReference type="Gene3D" id="3.40.50.11710">
    <property type="entry name" value="Cyclodipeptide synthase"/>
    <property type="match status" value="1"/>
</dbReference>
<organism evidence="4 5">
    <name type="scientific">Legionella busanensis</name>
    <dbReference type="NCBI Taxonomy" id="190655"/>
    <lineage>
        <taxon>Bacteria</taxon>
        <taxon>Pseudomonadati</taxon>
        <taxon>Pseudomonadota</taxon>
        <taxon>Gammaproteobacteria</taxon>
        <taxon>Legionellales</taxon>
        <taxon>Legionellaceae</taxon>
        <taxon>Legionella</taxon>
    </lineage>
</organism>
<evidence type="ECO:0000256" key="1">
    <source>
        <dbReference type="ARBA" id="ARBA00006034"/>
    </source>
</evidence>
<evidence type="ECO:0000256" key="3">
    <source>
        <dbReference type="ARBA" id="ARBA00030771"/>
    </source>
</evidence>
<evidence type="ECO:0000313" key="4">
    <source>
        <dbReference type="EMBL" id="STX50998.1"/>
    </source>
</evidence>
<evidence type="ECO:0000256" key="2">
    <source>
        <dbReference type="ARBA" id="ARBA00022679"/>
    </source>
</evidence>
<sequence>MSGLFSIKSLNEISNADKHIFNTHKASFRADFEIDDKANFFRGKKAVLFISVGQAYHESGKFLSTIKLLNKYDFKSIDLMMADTLQRHNFMGAMGRQAAYEYTQNAGDLWLKRNQFSLEQLALEHQIIRWDELLAHKDYAKYRKLIDEHYNLNADYREALTVNASAYIERLKAINPNVEEEELLANGLEYLIEEMPIVMPMWANMGYDVIIYPKPLTVGMKKTYEVFIKDVYPDKCLWVYLRFKKEKSSNFPQLKDDFFTDRMDAFTTDENRAV</sequence>
<evidence type="ECO:0000313" key="5">
    <source>
        <dbReference type="Proteomes" id="UP000254794"/>
    </source>
</evidence>
<protein>
    <recommendedName>
        <fullName evidence="3">Cyclodipeptide synthase</fullName>
    </recommendedName>
</protein>
<gene>
    <name evidence="4" type="ORF">NCTC13316_01087</name>
</gene>
<dbReference type="InterPro" id="IPR038622">
    <property type="entry name" value="CDPS_sf"/>
</dbReference>
<proteinExistence type="inferred from homology"/>
<dbReference type="RefSeq" id="WP_115330664.1">
    <property type="nucleotide sequence ID" value="NZ_CAAAHP010000001.1"/>
</dbReference>
<dbReference type="AlphaFoldDB" id="A0A378JJY3"/>
<reference evidence="4 5" key="1">
    <citation type="submission" date="2018-06" db="EMBL/GenBank/DDBJ databases">
        <authorList>
            <consortium name="Pathogen Informatics"/>
            <person name="Doyle S."/>
        </authorList>
    </citation>
    <scope>NUCLEOTIDE SEQUENCE [LARGE SCALE GENOMIC DNA]</scope>
    <source>
        <strain evidence="4 5">NCTC13316</strain>
    </source>
</reference>
<dbReference type="Proteomes" id="UP000254794">
    <property type="component" value="Unassembled WGS sequence"/>
</dbReference>
<accession>A0A378JJY3</accession>
<keyword evidence="2" id="KW-0808">Transferase</keyword>
<name>A0A378JJY3_9GAMM</name>
<dbReference type="GO" id="GO:0016755">
    <property type="term" value="F:aminoacyltransferase activity"/>
    <property type="evidence" value="ECO:0007669"/>
    <property type="project" value="InterPro"/>
</dbReference>